<keyword evidence="3" id="KW-0732">Signal</keyword>
<protein>
    <recommendedName>
        <fullName evidence="6">Gram-positive cocci surface proteins LPxTG domain-containing protein</fullName>
    </recommendedName>
</protein>
<organism evidence="7 8">
    <name type="scientific">Levilactobacillus senmaizukei DSM 21775 = NBRC 103853</name>
    <dbReference type="NCBI Taxonomy" id="1423803"/>
    <lineage>
        <taxon>Bacteria</taxon>
        <taxon>Bacillati</taxon>
        <taxon>Bacillota</taxon>
        <taxon>Bacilli</taxon>
        <taxon>Lactobacillales</taxon>
        <taxon>Lactobacillaceae</taxon>
        <taxon>Levilactobacillus</taxon>
    </lineage>
</organism>
<evidence type="ECO:0000256" key="2">
    <source>
        <dbReference type="ARBA" id="ARBA00022525"/>
    </source>
</evidence>
<evidence type="ECO:0000256" key="5">
    <source>
        <dbReference type="SAM" id="MobiDB-lite"/>
    </source>
</evidence>
<keyword evidence="8" id="KW-1185">Reference proteome</keyword>
<feature type="domain" description="Gram-positive cocci surface proteins LPxTG" evidence="6">
    <location>
        <begin position="524"/>
        <end position="556"/>
    </location>
</feature>
<dbReference type="InterPro" id="IPR013783">
    <property type="entry name" value="Ig-like_fold"/>
</dbReference>
<evidence type="ECO:0000259" key="6">
    <source>
        <dbReference type="PROSITE" id="PS50847"/>
    </source>
</evidence>
<dbReference type="Proteomes" id="UP000051589">
    <property type="component" value="Unassembled WGS sequence"/>
</dbReference>
<dbReference type="InterPro" id="IPR019931">
    <property type="entry name" value="LPXTG_anchor"/>
</dbReference>
<feature type="compositionally biased region" description="Low complexity" evidence="5">
    <location>
        <begin position="423"/>
        <end position="443"/>
    </location>
</feature>
<evidence type="ECO:0000313" key="8">
    <source>
        <dbReference type="Proteomes" id="UP000051589"/>
    </source>
</evidence>
<dbReference type="Pfam" id="PF00746">
    <property type="entry name" value="Gram_pos_anchor"/>
    <property type="match status" value="1"/>
</dbReference>
<dbReference type="EMBL" id="AYZH01000001">
    <property type="protein sequence ID" value="KRN03230.1"/>
    <property type="molecule type" value="Genomic_DNA"/>
</dbReference>
<reference evidence="7 8" key="1">
    <citation type="journal article" date="2015" name="Genome Announc.">
        <title>Expanding the biotechnology potential of lactobacilli through comparative genomics of 213 strains and associated genera.</title>
        <authorList>
            <person name="Sun Z."/>
            <person name="Harris H.M."/>
            <person name="McCann A."/>
            <person name="Guo C."/>
            <person name="Argimon S."/>
            <person name="Zhang W."/>
            <person name="Yang X."/>
            <person name="Jeffery I.B."/>
            <person name="Cooney J.C."/>
            <person name="Kagawa T.F."/>
            <person name="Liu W."/>
            <person name="Song Y."/>
            <person name="Salvetti E."/>
            <person name="Wrobel A."/>
            <person name="Rasinkangas P."/>
            <person name="Parkhill J."/>
            <person name="Rea M.C."/>
            <person name="O'Sullivan O."/>
            <person name="Ritari J."/>
            <person name="Douillard F.P."/>
            <person name="Paul Ross R."/>
            <person name="Yang R."/>
            <person name="Briner A.E."/>
            <person name="Felis G.E."/>
            <person name="de Vos W.M."/>
            <person name="Barrangou R."/>
            <person name="Klaenhammer T.R."/>
            <person name="Caufield P.W."/>
            <person name="Cui Y."/>
            <person name="Zhang H."/>
            <person name="O'Toole P.W."/>
        </authorList>
    </citation>
    <scope>NUCLEOTIDE SEQUENCE [LARGE SCALE GENOMIC DNA]</scope>
    <source>
        <strain evidence="7 8">DSM 21775</strain>
    </source>
</reference>
<dbReference type="PATRIC" id="fig|1423803.3.peg.8"/>
<evidence type="ECO:0000313" key="7">
    <source>
        <dbReference type="EMBL" id="KRN03230.1"/>
    </source>
</evidence>
<comment type="caution">
    <text evidence="7">The sequence shown here is derived from an EMBL/GenBank/DDBJ whole genome shotgun (WGS) entry which is preliminary data.</text>
</comment>
<feature type="compositionally biased region" description="Low complexity" evidence="5">
    <location>
        <begin position="477"/>
        <end position="499"/>
    </location>
</feature>
<evidence type="ECO:0000256" key="1">
    <source>
        <dbReference type="ARBA" id="ARBA00022512"/>
    </source>
</evidence>
<dbReference type="STRING" id="1423803.FD13_GL000009"/>
<sequence>MYTLVSTGKSTGATTEPTTLTFNNPAGKDGNLPIHDVLFMGVGDQDYKGNGDDYIGYNAVDAFGNNAEDWPDTNLVSIYANNGAATKSDNFGKLTYINVTVNDHLNVYSPTDASGKRAIQRGLSVYINNKDISDNKPGVTYNLSSQVEKLNMPPRRYWLDSLQYEGYSTSNYTPQTLPTTVTLEPTSLDLPEGSTTAPGKTYNFFINLIQTALKSSNATYHAGPNNGWKPADTLTGIAPDGSVLDVDGSLDPNSQVAKDLGTLALTITDAAGQVVTQDQLTKPGTYTVKYTYTDIQGNIGSYLSGPALISTVAEATITVLPTASSLAVTNKTLTAGDSWTPADNITALSGVDGTSADIAAALAGTNSDGSKATVTITNSKGETVDPAALDLKTPATYQLAYTYTDANGNTITSEQVSLTIKAPVNNSGTTGTTTNPTTPNQPTMPAKPTAPGNPTTGKTPAKVTKTPHTTTKRHPRTTTGKLAATGYPTTTGTTQRTATNFNGSPATFVTDPRRPSSSTSSTRLPQTGEQADAWAAELGLVLLALTGSLALRRKQD</sequence>
<feature type="region of interest" description="Disordered" evidence="5">
    <location>
        <begin position="422"/>
        <end position="528"/>
    </location>
</feature>
<feature type="compositionally biased region" description="Polar residues" evidence="5">
    <location>
        <begin position="1"/>
        <end position="24"/>
    </location>
</feature>
<proteinExistence type="predicted"/>
<keyword evidence="4" id="KW-0572">Peptidoglycan-anchor</keyword>
<accession>A0A0R2DGT7</accession>
<evidence type="ECO:0000256" key="4">
    <source>
        <dbReference type="ARBA" id="ARBA00023088"/>
    </source>
</evidence>
<dbReference type="Gene3D" id="2.60.40.10">
    <property type="entry name" value="Immunoglobulins"/>
    <property type="match status" value="1"/>
</dbReference>
<dbReference type="NCBIfam" id="TIGR01167">
    <property type="entry name" value="LPXTG_anchor"/>
    <property type="match status" value="1"/>
</dbReference>
<feature type="region of interest" description="Disordered" evidence="5">
    <location>
        <begin position="1"/>
        <end position="26"/>
    </location>
</feature>
<gene>
    <name evidence="7" type="ORF">FD13_GL000009</name>
</gene>
<dbReference type="RefSeq" id="WP_061775716.1">
    <property type="nucleotide sequence ID" value="NZ_AYZH01000001.1"/>
</dbReference>
<keyword evidence="2" id="KW-0964">Secreted</keyword>
<dbReference type="AlphaFoldDB" id="A0A0R2DGT7"/>
<keyword evidence="1" id="KW-0134">Cell wall</keyword>
<dbReference type="PROSITE" id="PS50847">
    <property type="entry name" value="GRAM_POS_ANCHORING"/>
    <property type="match status" value="1"/>
</dbReference>
<evidence type="ECO:0000256" key="3">
    <source>
        <dbReference type="ARBA" id="ARBA00022729"/>
    </source>
</evidence>
<name>A0A0R2DGT7_9LACO</name>